<evidence type="ECO:0000313" key="10">
    <source>
        <dbReference type="EMBL" id="SKC58048.1"/>
    </source>
</evidence>
<dbReference type="PROSITE" id="PS52016">
    <property type="entry name" value="TONB_DEPENDENT_REC_3"/>
    <property type="match status" value="1"/>
</dbReference>
<comment type="subcellular location">
    <subcellularLocation>
        <location evidence="1 7">Cell outer membrane</location>
        <topology evidence="1 7">Multi-pass membrane protein</topology>
    </subcellularLocation>
</comment>
<dbReference type="STRING" id="688867.SAMN05660236_1755"/>
<dbReference type="InterPro" id="IPR036942">
    <property type="entry name" value="Beta-barrel_TonB_sf"/>
</dbReference>
<feature type="domain" description="TonB-dependent receptor plug" evidence="9">
    <location>
        <begin position="122"/>
        <end position="236"/>
    </location>
</feature>
<dbReference type="Pfam" id="PF13715">
    <property type="entry name" value="CarbopepD_reg_2"/>
    <property type="match status" value="1"/>
</dbReference>
<keyword evidence="4 7" id="KW-0812">Transmembrane</keyword>
<keyword evidence="5 7" id="KW-0472">Membrane</keyword>
<dbReference type="AlphaFoldDB" id="A0A1T5K3K0"/>
<evidence type="ECO:0000256" key="6">
    <source>
        <dbReference type="ARBA" id="ARBA00023237"/>
    </source>
</evidence>
<evidence type="ECO:0000259" key="9">
    <source>
        <dbReference type="Pfam" id="PF07715"/>
    </source>
</evidence>
<name>A0A1T5K3K0_9BACT</name>
<dbReference type="Gene3D" id="2.60.40.1120">
    <property type="entry name" value="Carboxypeptidase-like, regulatory domain"/>
    <property type="match status" value="1"/>
</dbReference>
<evidence type="ECO:0000256" key="2">
    <source>
        <dbReference type="ARBA" id="ARBA00022448"/>
    </source>
</evidence>
<dbReference type="NCBIfam" id="TIGR04056">
    <property type="entry name" value="OMP_RagA_SusC"/>
    <property type="match status" value="1"/>
</dbReference>
<keyword evidence="11" id="KW-1185">Reference proteome</keyword>
<dbReference type="Pfam" id="PF07715">
    <property type="entry name" value="Plug"/>
    <property type="match status" value="1"/>
</dbReference>
<dbReference type="RefSeq" id="WP_143785660.1">
    <property type="nucleotide sequence ID" value="NZ_FUZU01000001.1"/>
</dbReference>
<dbReference type="GO" id="GO:0009279">
    <property type="term" value="C:cell outer membrane"/>
    <property type="evidence" value="ECO:0007669"/>
    <property type="project" value="UniProtKB-SubCell"/>
</dbReference>
<protein>
    <submittedName>
        <fullName evidence="10">TonB-linked outer membrane protein, SusC/RagA family</fullName>
    </submittedName>
</protein>
<evidence type="ECO:0000313" key="11">
    <source>
        <dbReference type="Proteomes" id="UP000190961"/>
    </source>
</evidence>
<evidence type="ECO:0000256" key="5">
    <source>
        <dbReference type="ARBA" id="ARBA00023136"/>
    </source>
</evidence>
<organism evidence="10 11">
    <name type="scientific">Ohtaekwangia koreensis</name>
    <dbReference type="NCBI Taxonomy" id="688867"/>
    <lineage>
        <taxon>Bacteria</taxon>
        <taxon>Pseudomonadati</taxon>
        <taxon>Bacteroidota</taxon>
        <taxon>Cytophagia</taxon>
        <taxon>Cytophagales</taxon>
        <taxon>Fulvivirgaceae</taxon>
        <taxon>Ohtaekwangia</taxon>
    </lineage>
</organism>
<keyword evidence="3 7" id="KW-1134">Transmembrane beta strand</keyword>
<dbReference type="Proteomes" id="UP000190961">
    <property type="component" value="Unassembled WGS sequence"/>
</dbReference>
<evidence type="ECO:0000256" key="4">
    <source>
        <dbReference type="ARBA" id="ARBA00022692"/>
    </source>
</evidence>
<keyword evidence="2 7" id="KW-0813">Transport</keyword>
<proteinExistence type="inferred from homology"/>
<dbReference type="InterPro" id="IPR023996">
    <property type="entry name" value="TonB-dep_OMP_SusC/RagA"/>
</dbReference>
<gene>
    <name evidence="10" type="ORF">SAMN05660236_1755</name>
</gene>
<sequence>MKRILQIVLLGLCAFVTGTSIAQDRSISGTVTSTDDGQGIPGVNVMVKGSTIGSVTDASGKYTIALPPESTDLVFSFIGFKTQEVAVGERSVVDVALAPDFQQLSEVVVTALGIERKEKSLSYATQQLNADEKLRITRDADLNTTLAGKVAGVQVLNQSGAKLGAAATIRIRGSASLTEKSPLYVIDGTPVNNFERGATGTSPIDLGINMDDVESISILKGPNATALYGQRGDAGVVQITTKRGKKTKGIGLELNSTTTFEQVNILPEYQNTYGGGGSSAFRTFTYNPGVHPADWAVFDGKKYHDYSDDASWGPKMDGSEYIPWYAWYPGNKYSFKTANYTAQPDNVREYYETGKTFNNNINFSKTGDGYFVRVSYTNLQQTGIIPNTNLERHYISTQNSATLSKYVTIGSNINYTNETVFGNFDDNYSNYTGAGSFNQWFHRDLDMSILKELRDFRTPTGALASWNHSNPNAATNYTSTNFNRGNYWYNPYSYMDHINFTTKRDRLFGDINLLVKLNDHFRVQGFFRRNQSSSNYENKTPYIIEQSVAQTNAQAAYSTGQTSNAENNYEFLASYDQVFGDFDIDINAGGNIRQNVYKDVRMATNGGLVVPDLFTVSNSKGALNYYNYRQEKSVRSLYGRASVGYKDFAFLEVTARNDWSSALPKNNNSYFYPSVGASFVFSELTQPLIPFLSYGKLRGSWAQVGSDLDPYQLYLTYPVDQIQFDGNILMTTPDLLTNSNIKPSLSSAYEMGIDMKFLNNRAGISFTYYNEVKKNEILNVDVSTASGFSDKVINAGRVERNGIELQLEGTPISTRAFEWNISVNLARNNSRIIELAEGINSVNASTPGYDTFDYFGYVYLVNKTDYDGGSNKWGQIRGVGIERVNGQPVLNDDGTYAFKNDVFFGSVLPDFTGGVLNNFTYKNFSLAVALDFQRGGKYFSLSNYWGEYSGLLENTAVTNSNGKNVRDDVAEGGGIHVKGINAEGQPVEYDLSAFDYFHQFGNNDILDNSVFDASYVKLREISLGYRVPLKNNSILQNLTFSVVARNPWLLYLSNRNIDASELSQRWGENGQQPGTRSLGFNIKASF</sequence>
<evidence type="ECO:0000256" key="7">
    <source>
        <dbReference type="PROSITE-ProRule" id="PRU01360"/>
    </source>
</evidence>
<dbReference type="InterPro" id="IPR012910">
    <property type="entry name" value="Plug_dom"/>
</dbReference>
<dbReference type="InterPro" id="IPR039426">
    <property type="entry name" value="TonB-dep_rcpt-like"/>
</dbReference>
<accession>A0A1T5K3K0</accession>
<evidence type="ECO:0000256" key="1">
    <source>
        <dbReference type="ARBA" id="ARBA00004571"/>
    </source>
</evidence>
<dbReference type="SUPFAM" id="SSF49464">
    <property type="entry name" value="Carboxypeptidase regulatory domain-like"/>
    <property type="match status" value="1"/>
</dbReference>
<dbReference type="Gene3D" id="2.40.170.20">
    <property type="entry name" value="TonB-dependent receptor, beta-barrel domain"/>
    <property type="match status" value="1"/>
</dbReference>
<feature type="chain" id="PRO_5012730403" evidence="8">
    <location>
        <begin position="23"/>
        <end position="1086"/>
    </location>
</feature>
<dbReference type="Gene3D" id="2.170.130.10">
    <property type="entry name" value="TonB-dependent receptor, plug domain"/>
    <property type="match status" value="1"/>
</dbReference>
<dbReference type="OrthoDB" id="9768177at2"/>
<dbReference type="SUPFAM" id="SSF56935">
    <property type="entry name" value="Porins"/>
    <property type="match status" value="1"/>
</dbReference>
<evidence type="ECO:0000256" key="8">
    <source>
        <dbReference type="SAM" id="SignalP"/>
    </source>
</evidence>
<comment type="similarity">
    <text evidence="7">Belongs to the TonB-dependent receptor family.</text>
</comment>
<feature type="signal peptide" evidence="8">
    <location>
        <begin position="1"/>
        <end position="22"/>
    </location>
</feature>
<dbReference type="EMBL" id="FUZU01000001">
    <property type="protein sequence ID" value="SKC58048.1"/>
    <property type="molecule type" value="Genomic_DNA"/>
</dbReference>
<keyword evidence="8" id="KW-0732">Signal</keyword>
<reference evidence="10 11" key="1">
    <citation type="submission" date="2017-02" db="EMBL/GenBank/DDBJ databases">
        <authorList>
            <person name="Peterson S.W."/>
        </authorList>
    </citation>
    <scope>NUCLEOTIDE SEQUENCE [LARGE SCALE GENOMIC DNA]</scope>
    <source>
        <strain evidence="10 11">DSM 25262</strain>
    </source>
</reference>
<evidence type="ECO:0000256" key="3">
    <source>
        <dbReference type="ARBA" id="ARBA00022452"/>
    </source>
</evidence>
<keyword evidence="6 7" id="KW-0998">Cell outer membrane</keyword>
<dbReference type="InterPro" id="IPR037066">
    <property type="entry name" value="Plug_dom_sf"/>
</dbReference>
<dbReference type="InterPro" id="IPR008969">
    <property type="entry name" value="CarboxyPept-like_regulatory"/>
</dbReference>